<dbReference type="RefSeq" id="XP_024327912.1">
    <property type="nucleotide sequence ID" value="XM_024464792.1"/>
</dbReference>
<organism evidence="2">
    <name type="scientific">Pseudogymnoascus destructans</name>
    <dbReference type="NCBI Taxonomy" id="655981"/>
    <lineage>
        <taxon>Eukaryota</taxon>
        <taxon>Fungi</taxon>
        <taxon>Dikarya</taxon>
        <taxon>Ascomycota</taxon>
        <taxon>Pezizomycotina</taxon>
        <taxon>Leotiomycetes</taxon>
        <taxon>Thelebolales</taxon>
        <taxon>Thelebolaceae</taxon>
        <taxon>Pseudogymnoascus</taxon>
    </lineage>
</organism>
<name>A0A177ALE1_9PEZI</name>
<sequence length="102" mass="10775">MRPRRRQLLHRPPIGDDGTPRVVARLPASRASTYYGVGDSSNHGPKREESSVVSSSSSPLRATSFVPPNPGRPRGTRVTGGSHGMSARTDNPVISTGGNGSR</sequence>
<dbReference type="Proteomes" id="UP000077154">
    <property type="component" value="Unassembled WGS sequence"/>
</dbReference>
<evidence type="ECO:0000313" key="2">
    <source>
        <dbReference type="EMBL" id="OAF62640.1"/>
    </source>
</evidence>
<accession>A0A177ALE1</accession>
<gene>
    <name evidence="2" type="ORF">VC83_01107</name>
</gene>
<evidence type="ECO:0000256" key="1">
    <source>
        <dbReference type="SAM" id="MobiDB-lite"/>
    </source>
</evidence>
<dbReference type="EMBL" id="KV441387">
    <property type="protein sequence ID" value="OAF62640.1"/>
    <property type="molecule type" value="Genomic_DNA"/>
</dbReference>
<feature type="region of interest" description="Disordered" evidence="1">
    <location>
        <begin position="1"/>
        <end position="102"/>
    </location>
</feature>
<proteinExistence type="predicted"/>
<dbReference type="GeneID" id="36284199"/>
<reference evidence="2" key="1">
    <citation type="submission" date="2016-03" db="EMBL/GenBank/DDBJ databases">
        <title>Updated assembly of Pseudogymnoascus destructans, the fungus causing white-nose syndrome of bats.</title>
        <authorList>
            <person name="Palmer J.M."/>
            <person name="Drees K.P."/>
            <person name="Foster J.T."/>
            <person name="Lindner D.L."/>
        </authorList>
    </citation>
    <scope>NUCLEOTIDE SEQUENCE [LARGE SCALE GENOMIC DNA]</scope>
    <source>
        <strain evidence="2">20631-21</strain>
    </source>
</reference>
<protein>
    <submittedName>
        <fullName evidence="2">Uncharacterized protein</fullName>
    </submittedName>
</protein>
<dbReference type="AlphaFoldDB" id="A0A177ALE1"/>